<keyword evidence="3" id="KW-1003">Cell membrane</keyword>
<comment type="caution">
    <text evidence="9">The sequence shown here is derived from an EMBL/GenBank/DDBJ whole genome shotgun (WGS) entry which is preliminary data.</text>
</comment>
<keyword evidence="10" id="KW-1185">Reference proteome</keyword>
<dbReference type="PANTHER" id="PTHR43744:SF8">
    <property type="entry name" value="SN-GLYCEROL-3-PHOSPHATE TRANSPORT SYSTEM PERMEASE PROTEIN UGPE"/>
    <property type="match status" value="1"/>
</dbReference>
<evidence type="ECO:0000259" key="8">
    <source>
        <dbReference type="PROSITE" id="PS50928"/>
    </source>
</evidence>
<dbReference type="PROSITE" id="PS50928">
    <property type="entry name" value="ABC_TM1"/>
    <property type="match status" value="1"/>
</dbReference>
<dbReference type="PANTHER" id="PTHR43744">
    <property type="entry name" value="ABC TRANSPORTER PERMEASE PROTEIN MG189-RELATED-RELATED"/>
    <property type="match status" value="1"/>
</dbReference>
<evidence type="ECO:0000256" key="3">
    <source>
        <dbReference type="ARBA" id="ARBA00022475"/>
    </source>
</evidence>
<keyword evidence="5 7" id="KW-1133">Transmembrane helix</keyword>
<dbReference type="CDD" id="cd06261">
    <property type="entry name" value="TM_PBP2"/>
    <property type="match status" value="1"/>
</dbReference>
<evidence type="ECO:0000313" key="9">
    <source>
        <dbReference type="EMBL" id="TCL71669.1"/>
    </source>
</evidence>
<evidence type="ECO:0000256" key="4">
    <source>
        <dbReference type="ARBA" id="ARBA00022692"/>
    </source>
</evidence>
<keyword evidence="6 7" id="KW-0472">Membrane</keyword>
<dbReference type="RefSeq" id="WP_132013805.1">
    <property type="nucleotide sequence ID" value="NZ_SLUN01000007.1"/>
</dbReference>
<evidence type="ECO:0000256" key="6">
    <source>
        <dbReference type="ARBA" id="ARBA00023136"/>
    </source>
</evidence>
<feature type="transmembrane region" description="Helical" evidence="7">
    <location>
        <begin position="149"/>
        <end position="170"/>
    </location>
</feature>
<dbReference type="GO" id="GO:0005886">
    <property type="term" value="C:plasma membrane"/>
    <property type="evidence" value="ECO:0007669"/>
    <property type="project" value="UniProtKB-SubCell"/>
</dbReference>
<protein>
    <submittedName>
        <fullName evidence="9">Carbohydrate ABC transporter membrane protein 2 (CUT1 family)</fullName>
    </submittedName>
</protein>
<keyword evidence="2 7" id="KW-0813">Transport</keyword>
<dbReference type="SUPFAM" id="SSF161098">
    <property type="entry name" value="MetI-like"/>
    <property type="match status" value="1"/>
</dbReference>
<evidence type="ECO:0000256" key="7">
    <source>
        <dbReference type="RuleBase" id="RU363032"/>
    </source>
</evidence>
<accession>A0A4R1RYL7</accession>
<evidence type="ECO:0000256" key="1">
    <source>
        <dbReference type="ARBA" id="ARBA00004651"/>
    </source>
</evidence>
<dbReference type="Pfam" id="PF00528">
    <property type="entry name" value="BPD_transp_1"/>
    <property type="match status" value="1"/>
</dbReference>
<evidence type="ECO:0000256" key="2">
    <source>
        <dbReference type="ARBA" id="ARBA00022448"/>
    </source>
</evidence>
<feature type="transmembrane region" description="Helical" evidence="7">
    <location>
        <begin position="85"/>
        <end position="104"/>
    </location>
</feature>
<dbReference type="EMBL" id="SLUN01000007">
    <property type="protein sequence ID" value="TCL71669.1"/>
    <property type="molecule type" value="Genomic_DNA"/>
</dbReference>
<name>A0A4R1RYL7_HYDET</name>
<feature type="transmembrane region" description="Helical" evidence="7">
    <location>
        <begin position="20"/>
        <end position="43"/>
    </location>
</feature>
<dbReference type="InterPro" id="IPR000515">
    <property type="entry name" value="MetI-like"/>
</dbReference>
<proteinExistence type="inferred from homology"/>
<gene>
    <name evidence="9" type="ORF">EDC14_1007133</name>
</gene>
<evidence type="ECO:0000313" key="10">
    <source>
        <dbReference type="Proteomes" id="UP000295008"/>
    </source>
</evidence>
<feature type="transmembrane region" description="Helical" evidence="7">
    <location>
        <begin position="191"/>
        <end position="214"/>
    </location>
</feature>
<comment type="subcellular location">
    <subcellularLocation>
        <location evidence="1 7">Cell membrane</location>
        <topology evidence="1 7">Multi-pass membrane protein</topology>
    </subcellularLocation>
</comment>
<dbReference type="GO" id="GO:0055085">
    <property type="term" value="P:transmembrane transport"/>
    <property type="evidence" value="ECO:0007669"/>
    <property type="project" value="InterPro"/>
</dbReference>
<dbReference type="AlphaFoldDB" id="A0A4R1RYL7"/>
<keyword evidence="4 7" id="KW-0812">Transmembrane</keyword>
<feature type="domain" description="ABC transmembrane type-1" evidence="8">
    <location>
        <begin position="81"/>
        <end position="271"/>
    </location>
</feature>
<sequence>MTPSIRSKRRFFEHRIRAALGWHLLYIVASLLVLMPVLVGLSISMQPRDQIFTYPPSLFPKTLYLANYADAWRLVNMGRLLANSLWASLIVMLGKLLLGITSGYAFSHFEFKGKRFLFFAVLFTLMLPLEVRVVPLFELISQLGWANTYTGLVMPFLASATTTFLIMQHFKTIPKELKESADMDGCGPLRFLIRILLPLSGPILAGLATVNFLSMWNTYLWPLMIINADNLKTAQLGIKMLFSPAAEREWGLIMGGTITVVIPTLLIFMLSQRFFVKGIATQGIKE</sequence>
<reference evidence="9 10" key="1">
    <citation type="submission" date="2019-03" db="EMBL/GenBank/DDBJ databases">
        <title>Genomic Encyclopedia of Type Strains, Phase IV (KMG-IV): sequencing the most valuable type-strain genomes for metagenomic binning, comparative biology and taxonomic classification.</title>
        <authorList>
            <person name="Goeker M."/>
        </authorList>
    </citation>
    <scope>NUCLEOTIDE SEQUENCE [LARGE SCALE GENOMIC DNA]</scope>
    <source>
        <strain evidence="9 10">LX-B</strain>
    </source>
</reference>
<dbReference type="InterPro" id="IPR035906">
    <property type="entry name" value="MetI-like_sf"/>
</dbReference>
<dbReference type="Gene3D" id="1.10.3720.10">
    <property type="entry name" value="MetI-like"/>
    <property type="match status" value="1"/>
</dbReference>
<feature type="transmembrane region" description="Helical" evidence="7">
    <location>
        <begin position="250"/>
        <end position="270"/>
    </location>
</feature>
<organism evidence="9 10">
    <name type="scientific">Hydrogenispora ethanolica</name>
    <dbReference type="NCBI Taxonomy" id="1082276"/>
    <lineage>
        <taxon>Bacteria</taxon>
        <taxon>Bacillati</taxon>
        <taxon>Bacillota</taxon>
        <taxon>Hydrogenispora</taxon>
    </lineage>
</organism>
<dbReference type="Proteomes" id="UP000295008">
    <property type="component" value="Unassembled WGS sequence"/>
</dbReference>
<evidence type="ECO:0000256" key="5">
    <source>
        <dbReference type="ARBA" id="ARBA00022989"/>
    </source>
</evidence>
<feature type="transmembrane region" description="Helical" evidence="7">
    <location>
        <begin position="116"/>
        <end position="137"/>
    </location>
</feature>
<comment type="similarity">
    <text evidence="7">Belongs to the binding-protein-dependent transport system permease family.</text>
</comment>
<dbReference type="OrthoDB" id="9787837at2"/>